<proteinExistence type="predicted"/>
<dbReference type="GeneID" id="93725204"/>
<evidence type="ECO:0000313" key="1">
    <source>
        <dbReference type="EMBL" id="AEN97608.1"/>
    </source>
</evidence>
<reference evidence="1 2" key="1">
    <citation type="journal article" date="2015" name="Genome Announc.">
        <title>Complete genome sequence of the human gut symbiont Roseburia hominis.</title>
        <authorList>
            <person name="Travis A.J."/>
            <person name="Kelly D."/>
            <person name="Flint H.J."/>
            <person name="Aminov R.I."/>
        </authorList>
    </citation>
    <scope>NUCLEOTIDE SEQUENCE [LARGE SCALE GENOMIC DNA]</scope>
    <source>
        <strain evidence="2">DSM 16839 / JCM 17582 / NCIMB 14029 / A2-183</strain>
    </source>
</reference>
<dbReference type="AlphaFoldDB" id="G2T5C0"/>
<dbReference type="EMBL" id="CP003040">
    <property type="protein sequence ID" value="AEN97608.1"/>
    <property type="molecule type" value="Genomic_DNA"/>
</dbReference>
<accession>G2T5C0</accession>
<dbReference type="eggNOG" id="ENOG5032ZRP">
    <property type="taxonomic scope" value="Bacteria"/>
</dbReference>
<dbReference type="RefSeq" id="WP_014080619.1">
    <property type="nucleotide sequence ID" value="NC_015977.1"/>
</dbReference>
<dbReference type="STRING" id="585394.RHOM_12500"/>
<name>G2T5C0_ROSHA</name>
<protein>
    <submittedName>
        <fullName evidence="1">Uncharacterized protein</fullName>
    </submittedName>
</protein>
<organism evidence="1 2">
    <name type="scientific">Roseburia hominis (strain DSM 16839 / JCM 17582 / NCIMB 14029 / A2-183)</name>
    <dbReference type="NCBI Taxonomy" id="585394"/>
    <lineage>
        <taxon>Bacteria</taxon>
        <taxon>Bacillati</taxon>
        <taxon>Bacillota</taxon>
        <taxon>Clostridia</taxon>
        <taxon>Lachnospirales</taxon>
        <taxon>Lachnospiraceae</taxon>
        <taxon>Roseburia</taxon>
    </lineage>
</organism>
<keyword evidence="2" id="KW-1185">Reference proteome</keyword>
<sequence length="130" mass="15348">MGLFDKLKPNKNNKDFFEWLDLILKNELNSEIKAINFNLYEDTDNKWSIELVGTFSFDRDNDDWACDEVFATRDNPFMIERESDWKSMETFFIGLLNEYLSFGKYAGSLKKYQAIGIGFVDGDLHILYER</sequence>
<dbReference type="Proteomes" id="UP000008178">
    <property type="component" value="Chromosome"/>
</dbReference>
<gene>
    <name evidence="1" type="ordered locus">RHOM_12500</name>
</gene>
<dbReference type="KEGG" id="rho:RHOM_12500"/>
<dbReference type="HOGENOM" id="CLU_142077_0_0_9"/>
<evidence type="ECO:0000313" key="2">
    <source>
        <dbReference type="Proteomes" id="UP000008178"/>
    </source>
</evidence>